<evidence type="ECO:0000313" key="1">
    <source>
        <dbReference type="EMBL" id="MPM94916.1"/>
    </source>
</evidence>
<sequence>MLYYSYPSRTIDPDSYLKRAVDWFSRAVKWDPTNVMAQLYLAHCYHDRKDYVRAINEYEKVDLVELGRNWPPWRRIKCIEQLAHCCACSGKTAEAIRRFTALLSELESLDDPSLQENVVNLNEINDAVVNHLNDESLRQRTAKLLKRIEDYLVGPPSP</sequence>
<dbReference type="SUPFAM" id="SSF48452">
    <property type="entry name" value="TPR-like"/>
    <property type="match status" value="1"/>
</dbReference>
<accession>A0A645E011</accession>
<dbReference type="InterPro" id="IPR011990">
    <property type="entry name" value="TPR-like_helical_dom_sf"/>
</dbReference>
<name>A0A645E011_9ZZZZ</name>
<reference evidence="1" key="1">
    <citation type="submission" date="2019-08" db="EMBL/GenBank/DDBJ databases">
        <authorList>
            <person name="Kucharzyk K."/>
            <person name="Murdoch R.W."/>
            <person name="Higgins S."/>
            <person name="Loffler F."/>
        </authorList>
    </citation>
    <scope>NUCLEOTIDE SEQUENCE</scope>
</reference>
<protein>
    <recommendedName>
        <fullName evidence="2">Tetratricopeptide repeat protein</fullName>
    </recommendedName>
</protein>
<proteinExistence type="predicted"/>
<comment type="caution">
    <text evidence="1">The sequence shown here is derived from an EMBL/GenBank/DDBJ whole genome shotgun (WGS) entry which is preliminary data.</text>
</comment>
<dbReference type="EMBL" id="VSSQ01041475">
    <property type="protein sequence ID" value="MPM94916.1"/>
    <property type="molecule type" value="Genomic_DNA"/>
</dbReference>
<dbReference type="Gene3D" id="1.25.40.10">
    <property type="entry name" value="Tetratricopeptide repeat domain"/>
    <property type="match status" value="1"/>
</dbReference>
<organism evidence="1">
    <name type="scientific">bioreactor metagenome</name>
    <dbReference type="NCBI Taxonomy" id="1076179"/>
    <lineage>
        <taxon>unclassified sequences</taxon>
        <taxon>metagenomes</taxon>
        <taxon>ecological metagenomes</taxon>
    </lineage>
</organism>
<evidence type="ECO:0008006" key="2">
    <source>
        <dbReference type="Google" id="ProtNLM"/>
    </source>
</evidence>
<gene>
    <name evidence="1" type="ORF">SDC9_142065</name>
</gene>
<dbReference type="AlphaFoldDB" id="A0A645E011"/>